<evidence type="ECO:0000256" key="4">
    <source>
        <dbReference type="ARBA" id="ARBA00022741"/>
    </source>
</evidence>
<dbReference type="PANTHER" id="PTHR42711">
    <property type="entry name" value="ABC TRANSPORTER ATP-BINDING PROTEIN"/>
    <property type="match status" value="1"/>
</dbReference>
<evidence type="ECO:0000313" key="8">
    <source>
        <dbReference type="EMBL" id="MFC4584765.1"/>
    </source>
</evidence>
<keyword evidence="9" id="KW-1185">Reference proteome</keyword>
<dbReference type="Pfam" id="PF00005">
    <property type="entry name" value="ABC_tran"/>
    <property type="match status" value="1"/>
</dbReference>
<dbReference type="InterPro" id="IPR003593">
    <property type="entry name" value="AAA+_ATPase"/>
</dbReference>
<reference evidence="9" key="1">
    <citation type="journal article" date="2019" name="Int. J. Syst. Evol. Microbiol.">
        <title>The Global Catalogue of Microorganisms (GCM) 10K type strain sequencing project: providing services to taxonomists for standard genome sequencing and annotation.</title>
        <authorList>
            <consortium name="The Broad Institute Genomics Platform"/>
            <consortium name="The Broad Institute Genome Sequencing Center for Infectious Disease"/>
            <person name="Wu L."/>
            <person name="Ma J."/>
        </authorList>
    </citation>
    <scope>NUCLEOTIDE SEQUENCE [LARGE SCALE GENOMIC DNA]</scope>
    <source>
        <strain evidence="9">CCUG 49560</strain>
    </source>
</reference>
<dbReference type="Proteomes" id="UP001595891">
    <property type="component" value="Unassembled WGS sequence"/>
</dbReference>
<evidence type="ECO:0000256" key="5">
    <source>
        <dbReference type="ARBA" id="ARBA00022840"/>
    </source>
</evidence>
<dbReference type="SUPFAM" id="SSF52540">
    <property type="entry name" value="P-loop containing nucleoside triphosphate hydrolases"/>
    <property type="match status" value="1"/>
</dbReference>
<dbReference type="EMBL" id="JBHSFN010000001">
    <property type="protein sequence ID" value="MFC4584765.1"/>
    <property type="molecule type" value="Genomic_DNA"/>
</dbReference>
<dbReference type="GO" id="GO:0005524">
    <property type="term" value="F:ATP binding"/>
    <property type="evidence" value="ECO:0007669"/>
    <property type="project" value="UniProtKB-KW"/>
</dbReference>
<keyword evidence="5 8" id="KW-0067">ATP-binding</keyword>
<comment type="similarity">
    <text evidence="2">Belongs to the ABC transporter superfamily.</text>
</comment>
<proteinExistence type="inferred from homology"/>
<accession>A0ABV9E8I1</accession>
<dbReference type="InterPro" id="IPR017871">
    <property type="entry name" value="ABC_transporter-like_CS"/>
</dbReference>
<sequence>MIHATGLTRTFTTKTATVDAVRGVDLDVSPGEIVGFLGPNGAGKTTTLRMLTTLLRPSGGTATVAGHDLTTEPTEVRRRIGYVPQGGSVGPAALIGEELELQARLYGLGLPAARERVTELLDRLGLTALAARPAASLSGGQRRRVDIAMGLVHRPGLLFLDEPTTGLDPRGRADLWDDIRRLRAESGLTVFLSTHYLDEADALCDRVLIIDAGRIVSEGEPEALKSGIGPGATLDDVFLAVTGRALREEAAA</sequence>
<dbReference type="PROSITE" id="PS00211">
    <property type="entry name" value="ABC_TRANSPORTER_1"/>
    <property type="match status" value="1"/>
</dbReference>
<evidence type="ECO:0000256" key="1">
    <source>
        <dbReference type="ARBA" id="ARBA00004202"/>
    </source>
</evidence>
<name>A0ABV9E8I1_9ACTN</name>
<comment type="caution">
    <text evidence="8">The sequence shown here is derived from an EMBL/GenBank/DDBJ whole genome shotgun (WGS) entry which is preliminary data.</text>
</comment>
<protein>
    <submittedName>
        <fullName evidence="8">ABC transporter ATP-binding protein</fullName>
    </submittedName>
</protein>
<dbReference type="InterPro" id="IPR050763">
    <property type="entry name" value="ABC_transporter_ATP-binding"/>
</dbReference>
<dbReference type="InterPro" id="IPR027417">
    <property type="entry name" value="P-loop_NTPase"/>
</dbReference>
<dbReference type="PANTHER" id="PTHR42711:SF5">
    <property type="entry name" value="ABC TRANSPORTER ATP-BINDING PROTEIN NATA"/>
    <property type="match status" value="1"/>
</dbReference>
<dbReference type="PROSITE" id="PS50893">
    <property type="entry name" value="ABC_TRANSPORTER_2"/>
    <property type="match status" value="1"/>
</dbReference>
<evidence type="ECO:0000256" key="2">
    <source>
        <dbReference type="ARBA" id="ARBA00005417"/>
    </source>
</evidence>
<feature type="domain" description="ABC transporter" evidence="7">
    <location>
        <begin position="2"/>
        <end position="237"/>
    </location>
</feature>
<evidence type="ECO:0000256" key="3">
    <source>
        <dbReference type="ARBA" id="ARBA00022448"/>
    </source>
</evidence>
<keyword evidence="4" id="KW-0547">Nucleotide-binding</keyword>
<comment type="subcellular location">
    <subcellularLocation>
        <location evidence="1">Cell membrane</location>
        <topology evidence="1">Peripheral membrane protein</topology>
    </subcellularLocation>
</comment>
<organism evidence="8 9">
    <name type="scientific">Sphaerisporangium corydalis</name>
    <dbReference type="NCBI Taxonomy" id="1441875"/>
    <lineage>
        <taxon>Bacteria</taxon>
        <taxon>Bacillati</taxon>
        <taxon>Actinomycetota</taxon>
        <taxon>Actinomycetes</taxon>
        <taxon>Streptosporangiales</taxon>
        <taxon>Streptosporangiaceae</taxon>
        <taxon>Sphaerisporangium</taxon>
    </lineage>
</organism>
<keyword evidence="6" id="KW-0046">Antibiotic resistance</keyword>
<dbReference type="InterPro" id="IPR003439">
    <property type="entry name" value="ABC_transporter-like_ATP-bd"/>
</dbReference>
<gene>
    <name evidence="8" type="ORF">ACFO8L_01675</name>
</gene>
<evidence type="ECO:0000313" key="9">
    <source>
        <dbReference type="Proteomes" id="UP001595891"/>
    </source>
</evidence>
<evidence type="ECO:0000256" key="6">
    <source>
        <dbReference type="ARBA" id="ARBA00023251"/>
    </source>
</evidence>
<keyword evidence="3" id="KW-0813">Transport</keyword>
<dbReference type="Gene3D" id="3.40.50.300">
    <property type="entry name" value="P-loop containing nucleotide triphosphate hydrolases"/>
    <property type="match status" value="1"/>
</dbReference>
<dbReference type="RefSeq" id="WP_262842780.1">
    <property type="nucleotide sequence ID" value="NZ_JANZYP010000013.1"/>
</dbReference>
<evidence type="ECO:0000259" key="7">
    <source>
        <dbReference type="PROSITE" id="PS50893"/>
    </source>
</evidence>
<dbReference type="SMART" id="SM00382">
    <property type="entry name" value="AAA"/>
    <property type="match status" value="1"/>
</dbReference>